<feature type="region of interest" description="Disordered" evidence="1">
    <location>
        <begin position="766"/>
        <end position="794"/>
    </location>
</feature>
<dbReference type="STRING" id="1537102.L0B0U4"/>
<evidence type="ECO:0008006" key="5">
    <source>
        <dbReference type="Google" id="ProtNLM"/>
    </source>
</evidence>
<keyword evidence="2" id="KW-0732">Signal</keyword>
<name>L0B0U4_THEEQ</name>
<dbReference type="KEGG" id="beq:BEWA_001660"/>
<proteinExistence type="predicted"/>
<accession>L0B0U4</accession>
<evidence type="ECO:0000313" key="4">
    <source>
        <dbReference type="Proteomes" id="UP000031512"/>
    </source>
</evidence>
<evidence type="ECO:0000256" key="2">
    <source>
        <dbReference type="SAM" id="SignalP"/>
    </source>
</evidence>
<feature type="compositionally biased region" description="Low complexity" evidence="1">
    <location>
        <begin position="275"/>
        <end position="285"/>
    </location>
</feature>
<dbReference type="AlphaFoldDB" id="L0B0U4"/>
<feature type="compositionally biased region" description="Basic and acidic residues" evidence="1">
    <location>
        <begin position="194"/>
        <end position="203"/>
    </location>
</feature>
<dbReference type="GeneID" id="15806379"/>
<keyword evidence="4" id="KW-1185">Reference proteome</keyword>
<dbReference type="InterPro" id="IPR007480">
    <property type="entry name" value="DUF529"/>
</dbReference>
<protein>
    <recommendedName>
        <fullName evidence="5">Signal peptide containing protein</fullName>
    </recommendedName>
</protein>
<evidence type="ECO:0000313" key="3">
    <source>
        <dbReference type="EMBL" id="AFZ80759.1"/>
    </source>
</evidence>
<sequence>MNVLAVLWTVYLLGLCNCGELSSLRKEVVDLVFDLSFPDSSLVRYYESTADGVVYQSFFPKGQLFSKVVDGGATLWEAKGEERCSVLFTSVGNGKSRAILHVWANGIDSKMMHYEKLDGEWKLVTVRVKGRPVSDKPVSPQESLADLDFASLGCPLGGFSATEVPVEDPKPLAEEGPSHEEELGELDEASPGDTVEHDVKESEDVVGTPEESHDEEELTVYKVEDSPVEDLPELIKEVENEESTEPEPSVGDTDKAPKDAQPEVYTEVPQQRMVAPTAQLQQATEPAPPEEEQQQAKPQPAPLSEFAKKVDSLLFNVLDSFEGSAMVLKLDAKEGVTVKNLMYGKEEVWKDKKKSCSSALLYLDGEKPTLAVVDVQEKKNVKKIYRYHDGKKWKNGNIYDHNKKLSELKKKYKHAIPATLDLSNPDKTKLDVHTETESGMTVKEYSPKDAFHIYSVLDGGKELWKAGAGQKCFLVESYTKNTTKVIYLEIDNCNSNQSKYFGNNANGEWKSIEKVEFDKKIEEMIGESGNDTSLNIARINSSKCQSFDYTFAANAIKLLVPNKGVAVSKLMNGTRTVWTPGDNETFDHAKSFLNKDGKPELVLVVTTSSGTPKETYFELKGGKWVSCSNHDAKIKNLKDPVEWKSNFDIDVSASKYTDKCSIFEAELVGVTVKHLFSKPSHVIMKVKDGSTEVWKSRHCGAKDFRMNYDYCLSCLIYKKGDKELMEVTLVEDRSRGWKYFEKNGNSWTSIEKKEYGNKLQDLKNGVTTQPFVPSPKPKDVSEAPAAETVIKSSE</sequence>
<feature type="chain" id="PRO_5003939459" description="Signal peptide containing protein" evidence="2">
    <location>
        <begin position="19"/>
        <end position="794"/>
    </location>
</feature>
<organism evidence="3 4">
    <name type="scientific">Theileria equi strain WA</name>
    <dbReference type="NCBI Taxonomy" id="1537102"/>
    <lineage>
        <taxon>Eukaryota</taxon>
        <taxon>Sar</taxon>
        <taxon>Alveolata</taxon>
        <taxon>Apicomplexa</taxon>
        <taxon>Aconoidasida</taxon>
        <taxon>Piroplasmida</taxon>
        <taxon>Theileriidae</taxon>
        <taxon>Theileria</taxon>
    </lineage>
</organism>
<feature type="signal peptide" evidence="2">
    <location>
        <begin position="1"/>
        <end position="18"/>
    </location>
</feature>
<dbReference type="Pfam" id="PF04385">
    <property type="entry name" value="FAINT"/>
    <property type="match status" value="3"/>
</dbReference>
<feature type="compositionally biased region" description="Basic and acidic residues" evidence="1">
    <location>
        <begin position="167"/>
        <end position="181"/>
    </location>
</feature>
<dbReference type="RefSeq" id="XP_004830425.1">
    <property type="nucleotide sequence ID" value="XM_004830368.1"/>
</dbReference>
<dbReference type="VEuPathDB" id="PiroplasmaDB:BEWA_001660"/>
<gene>
    <name evidence="3" type="ORF">BEWA_001660</name>
</gene>
<evidence type="ECO:0000256" key="1">
    <source>
        <dbReference type="SAM" id="MobiDB-lite"/>
    </source>
</evidence>
<feature type="region of interest" description="Disordered" evidence="1">
    <location>
        <begin position="160"/>
        <end position="301"/>
    </location>
</feature>
<feature type="compositionally biased region" description="Basic and acidic residues" evidence="1">
    <location>
        <begin position="252"/>
        <end position="261"/>
    </location>
</feature>
<dbReference type="EMBL" id="CP001670">
    <property type="protein sequence ID" value="AFZ80759.1"/>
    <property type="molecule type" value="Genomic_DNA"/>
</dbReference>
<dbReference type="eggNOG" id="ENOG502TN5E">
    <property type="taxonomic scope" value="Eukaryota"/>
</dbReference>
<dbReference type="Proteomes" id="UP000031512">
    <property type="component" value="Chromosome 3"/>
</dbReference>
<reference evidence="3 4" key="1">
    <citation type="journal article" date="2012" name="BMC Genomics">
        <title>Comparative genomic analysis and phylogenetic position of Theileria equi.</title>
        <authorList>
            <person name="Kappmeyer L.S."/>
            <person name="Thiagarajan M."/>
            <person name="Herndon D.R."/>
            <person name="Ramsay J.D."/>
            <person name="Caler E."/>
            <person name="Djikeng A."/>
            <person name="Gillespie J.J."/>
            <person name="Lau A.O."/>
            <person name="Roalson E.H."/>
            <person name="Silva J.C."/>
            <person name="Silva M.G."/>
            <person name="Suarez C.E."/>
            <person name="Ueti M.W."/>
            <person name="Nene V.M."/>
            <person name="Mealey R.H."/>
            <person name="Knowles D.P."/>
            <person name="Brayton K.A."/>
        </authorList>
    </citation>
    <scope>NUCLEOTIDE SEQUENCE [LARGE SCALE GENOMIC DNA]</scope>
    <source>
        <strain evidence="3 4">WA</strain>
    </source>
</reference>